<evidence type="ECO:0000313" key="2">
    <source>
        <dbReference type="EMBL" id="RWU22917.1"/>
    </source>
</evidence>
<dbReference type="Proteomes" id="UP000288983">
    <property type="component" value="Unassembled WGS sequence"/>
</dbReference>
<protein>
    <submittedName>
        <fullName evidence="2">Nuclear transport factor 2 family protein</fullName>
    </submittedName>
</protein>
<dbReference type="Gene3D" id="3.10.450.50">
    <property type="match status" value="1"/>
</dbReference>
<dbReference type="SUPFAM" id="SSF54427">
    <property type="entry name" value="NTF2-like"/>
    <property type="match status" value="1"/>
</dbReference>
<dbReference type="InterPro" id="IPR037401">
    <property type="entry name" value="SnoaL-like"/>
</dbReference>
<comment type="caution">
    <text evidence="2">The sequence shown here is derived from an EMBL/GenBank/DDBJ whole genome shotgun (WGS) entry which is preliminary data.</text>
</comment>
<dbReference type="AlphaFoldDB" id="A0A443ZTF8"/>
<dbReference type="RefSeq" id="WP_128323584.1">
    <property type="nucleotide sequence ID" value="NZ_QJRG01000042.1"/>
</dbReference>
<evidence type="ECO:0000259" key="1">
    <source>
        <dbReference type="Pfam" id="PF13577"/>
    </source>
</evidence>
<dbReference type="Pfam" id="PF13577">
    <property type="entry name" value="SnoaL_4"/>
    <property type="match status" value="1"/>
</dbReference>
<organism evidence="2 3">
    <name type="scientific">Pseudomonas alkylphenolica</name>
    <dbReference type="NCBI Taxonomy" id="237609"/>
    <lineage>
        <taxon>Bacteria</taxon>
        <taxon>Pseudomonadati</taxon>
        <taxon>Pseudomonadota</taxon>
        <taxon>Gammaproteobacteria</taxon>
        <taxon>Pseudomonadales</taxon>
        <taxon>Pseudomonadaceae</taxon>
        <taxon>Pseudomonas</taxon>
    </lineage>
</organism>
<accession>A0A443ZTF8</accession>
<reference evidence="2 3" key="1">
    <citation type="submission" date="2018-06" db="EMBL/GenBank/DDBJ databases">
        <title>Bacteria isolated from soil of Wuhan.</title>
        <authorList>
            <person name="Wei X."/>
            <person name="Chunhua H."/>
        </authorList>
    </citation>
    <scope>NUCLEOTIDE SEQUENCE [LARGE SCALE GENOMIC DNA]</scope>
    <source>
        <strain evidence="3">xwS2</strain>
    </source>
</reference>
<sequence length="172" mass="19288">MTAIDQLEARLRTLEDAEAIRRLKARYLACCDEKNPQGMRDCFAPGPVHIDYGRIGVFEDRDQLVAIFEALGCHPHVVEMHHGVNPQIEVLDDTRANGTWGLHYQMIDTRERTITQLGAHYEDAYRKIDGQWKICATRCVVTSTLVASYEDTAPGVRFAGVQPSAAQESADE</sequence>
<feature type="domain" description="SnoaL-like" evidence="1">
    <location>
        <begin position="12"/>
        <end position="137"/>
    </location>
</feature>
<dbReference type="EMBL" id="QJRG01000042">
    <property type="protein sequence ID" value="RWU22917.1"/>
    <property type="molecule type" value="Genomic_DNA"/>
</dbReference>
<gene>
    <name evidence="2" type="ORF">DM813_12010</name>
</gene>
<dbReference type="InterPro" id="IPR032710">
    <property type="entry name" value="NTF2-like_dom_sf"/>
</dbReference>
<dbReference type="OrthoDB" id="4571298at2"/>
<proteinExistence type="predicted"/>
<evidence type="ECO:0000313" key="3">
    <source>
        <dbReference type="Proteomes" id="UP000288983"/>
    </source>
</evidence>
<name>A0A443ZTF8_9PSED</name>